<gene>
    <name evidence="2" type="ORF">SAMN03080601_00076</name>
</gene>
<dbReference type="KEGG" id="asx:CDL62_06805"/>
<feature type="chain" id="PRO_5013137700" evidence="1">
    <location>
        <begin position="20"/>
        <end position="461"/>
    </location>
</feature>
<keyword evidence="1" id="KW-0732">Signal</keyword>
<dbReference type="Gene3D" id="3.10.28.20">
    <property type="entry name" value="Acetamidase/Formamidase-like domains"/>
    <property type="match status" value="1"/>
</dbReference>
<proteinExistence type="predicted"/>
<name>A0A1T5A3X4_9BACT</name>
<dbReference type="Proteomes" id="UP000191055">
    <property type="component" value="Unassembled WGS sequence"/>
</dbReference>
<dbReference type="OrthoDB" id="979116at2"/>
<protein>
    <submittedName>
        <fullName evidence="2">LPP20 lipoprotein</fullName>
    </submittedName>
</protein>
<dbReference type="RefSeq" id="WP_079555875.1">
    <property type="nucleotide sequence ID" value="NZ_CP021904.1"/>
</dbReference>
<keyword evidence="2" id="KW-0449">Lipoprotein</keyword>
<dbReference type="AlphaFoldDB" id="A0A1T5A3X4"/>
<evidence type="ECO:0000256" key="1">
    <source>
        <dbReference type="SAM" id="SignalP"/>
    </source>
</evidence>
<organism evidence="2 3">
    <name type="scientific">Alkalitalea saponilacus</name>
    <dbReference type="NCBI Taxonomy" id="889453"/>
    <lineage>
        <taxon>Bacteria</taxon>
        <taxon>Pseudomonadati</taxon>
        <taxon>Bacteroidota</taxon>
        <taxon>Bacteroidia</taxon>
        <taxon>Marinilabiliales</taxon>
        <taxon>Marinilabiliaceae</taxon>
        <taxon>Alkalitalea</taxon>
    </lineage>
</organism>
<keyword evidence="3" id="KW-1185">Reference proteome</keyword>
<reference evidence="2 3" key="1">
    <citation type="submission" date="2017-02" db="EMBL/GenBank/DDBJ databases">
        <authorList>
            <person name="Peterson S.W."/>
        </authorList>
    </citation>
    <scope>NUCLEOTIDE SEQUENCE [LARGE SCALE GENOMIC DNA]</scope>
    <source>
        <strain evidence="2 3">DSM 24412</strain>
    </source>
</reference>
<evidence type="ECO:0000313" key="3">
    <source>
        <dbReference type="Proteomes" id="UP000191055"/>
    </source>
</evidence>
<sequence>MYRFLLSAIIFIFSLNTFTAESQRRPSWVRQRPSDADFYIGIGMAPKSRDDQNMQYARDARNQALEELSSEIKVTISANSMLRQFENNFQFQQQFESKVYTSVQQTLEGYEVHTWENRREYWVMVRLNKNVYAQRRQQRLDMAKMLASSYFFDARDAVAVGDVSRALTSYFRAVTALQDHVGEDLTHRTASGAVNYATDIMSDLRRLYRNISFTPINNHLRVEFSRQMQEPLALKAEYFSNGEILPVANLPVKFEFSHGEGVLNSQNVTSNNGEIQSTISRLVSRRKMQEVTACLDLATIIRDEDLESPLLPYFFPSEDLPCTRFTIELNKSTAFCRIEENIFGNIDPVHSFGNLIRADLNENFFNFSMDSADAEYIVNLSLNFRKGDERVGTGYTVFLVYADLHISVVSVNNGTKIFSDGFMEVRGMRPGSYQHALNEARENVLNRFRREILPKLDEVDM</sequence>
<accession>A0A1T5A3X4</accession>
<dbReference type="EMBL" id="FUYV01000001">
    <property type="protein sequence ID" value="SKB29680.1"/>
    <property type="molecule type" value="Genomic_DNA"/>
</dbReference>
<feature type="signal peptide" evidence="1">
    <location>
        <begin position="1"/>
        <end position="19"/>
    </location>
</feature>
<dbReference type="STRING" id="889453.SAMN03080601_00076"/>
<evidence type="ECO:0000313" key="2">
    <source>
        <dbReference type="EMBL" id="SKB29680.1"/>
    </source>
</evidence>